<reference evidence="1" key="1">
    <citation type="journal article" date="2021" name="Proc. Natl. Acad. Sci. U.S.A.">
        <title>A Catalog of Tens of Thousands of Viruses from Human Metagenomes Reveals Hidden Associations with Chronic Diseases.</title>
        <authorList>
            <person name="Tisza M.J."/>
            <person name="Buck C.B."/>
        </authorList>
    </citation>
    <scope>NUCLEOTIDE SEQUENCE</scope>
    <source>
        <strain evidence="1">CtJ7x27</strain>
    </source>
</reference>
<name>A0A8S5S3S4_9CAUD</name>
<proteinExistence type="predicted"/>
<evidence type="ECO:0000313" key="1">
    <source>
        <dbReference type="EMBL" id="DAF45668.1"/>
    </source>
</evidence>
<organism evidence="1">
    <name type="scientific">Siphoviridae sp. ctJ7x27</name>
    <dbReference type="NCBI Taxonomy" id="2827835"/>
    <lineage>
        <taxon>Viruses</taxon>
        <taxon>Duplodnaviria</taxon>
        <taxon>Heunggongvirae</taxon>
        <taxon>Uroviricota</taxon>
        <taxon>Caudoviricetes</taxon>
    </lineage>
</organism>
<dbReference type="EMBL" id="BK032517">
    <property type="protein sequence ID" value="DAF45668.1"/>
    <property type="molecule type" value="Genomic_DNA"/>
</dbReference>
<protein>
    <submittedName>
        <fullName evidence="1">Uncharacterized protein</fullName>
    </submittedName>
</protein>
<sequence length="168" mass="18873">MPFGNPPVTLMLECVDVQGFTIPWNLVDRELVFSVPRFEYETEDPYLPPLIGMNMTAGVLEKCQDSIAFVNCEAVESATSRLLKHPYSLRTDDDPIIRRMCDYHLAAAYCIKIITPTFAVYVYLDGSCVVVPSSNSVNFGGCYPSHICTATLMVLFEALAKHHCWRLI</sequence>
<accession>A0A8S5S3S4</accession>